<gene>
    <name evidence="3" type="ORF">ACI2L5_22090</name>
</gene>
<evidence type="ECO:0000313" key="4">
    <source>
        <dbReference type="Proteomes" id="UP001620295"/>
    </source>
</evidence>
<evidence type="ECO:0008006" key="5">
    <source>
        <dbReference type="Google" id="ProtNLM"/>
    </source>
</evidence>
<keyword evidence="1" id="KW-0175">Coiled coil</keyword>
<feature type="coiled-coil region" evidence="1">
    <location>
        <begin position="80"/>
        <end position="121"/>
    </location>
</feature>
<feature type="region of interest" description="Disordered" evidence="2">
    <location>
        <begin position="123"/>
        <end position="143"/>
    </location>
</feature>
<name>A0ABW8LRD3_9ACTN</name>
<feature type="compositionally biased region" description="Polar residues" evidence="2">
    <location>
        <begin position="128"/>
        <end position="143"/>
    </location>
</feature>
<protein>
    <recommendedName>
        <fullName evidence="5">Transposase</fullName>
    </recommendedName>
</protein>
<dbReference type="EMBL" id="JBJDQH010000007">
    <property type="protein sequence ID" value="MFK4267600.1"/>
    <property type="molecule type" value="Genomic_DNA"/>
</dbReference>
<dbReference type="Proteomes" id="UP001620295">
    <property type="component" value="Unassembled WGS sequence"/>
</dbReference>
<proteinExistence type="predicted"/>
<evidence type="ECO:0000256" key="1">
    <source>
        <dbReference type="SAM" id="Coils"/>
    </source>
</evidence>
<evidence type="ECO:0000313" key="3">
    <source>
        <dbReference type="EMBL" id="MFK4267600.1"/>
    </source>
</evidence>
<comment type="caution">
    <text evidence="3">The sequence shown here is derived from an EMBL/GenBank/DDBJ whole genome shotgun (WGS) entry which is preliminary data.</text>
</comment>
<accession>A0ABW8LRD3</accession>
<reference evidence="3 4" key="1">
    <citation type="submission" date="2024-11" db="EMBL/GenBank/DDBJ databases">
        <title>The Natural Products Discovery Center: Release of the First 8490 Sequenced Strains for Exploring Actinobacteria Biosynthetic Diversity.</title>
        <authorList>
            <person name="Kalkreuter E."/>
            <person name="Kautsar S.A."/>
            <person name="Yang D."/>
            <person name="Bader C.D."/>
            <person name="Teijaro C.N."/>
            <person name="Fluegel L."/>
            <person name="Davis C.M."/>
            <person name="Simpson J.R."/>
            <person name="Lauterbach L."/>
            <person name="Steele A.D."/>
            <person name="Gui C."/>
            <person name="Meng S."/>
            <person name="Li G."/>
            <person name="Viehrig K."/>
            <person name="Ye F."/>
            <person name="Su P."/>
            <person name="Kiefer A.F."/>
            <person name="Nichols A."/>
            <person name="Cepeda A.J."/>
            <person name="Yan W."/>
            <person name="Fan B."/>
            <person name="Jiang Y."/>
            <person name="Adhikari A."/>
            <person name="Zheng C.-J."/>
            <person name="Schuster L."/>
            <person name="Cowan T.M."/>
            <person name="Smanski M.J."/>
            <person name="Chevrette M.G."/>
            <person name="De Carvalho L.P.S."/>
            <person name="Shen B."/>
        </authorList>
    </citation>
    <scope>NUCLEOTIDE SEQUENCE [LARGE SCALE GENOMIC DNA]</scope>
    <source>
        <strain evidence="3 4">NPDC020863</strain>
    </source>
</reference>
<sequence>MTRPENPTMATDHDDERDAITAAIQRLLDGRPTRSTGALTTLQLAVEAGVKRWVLTHKHVDLKEEFVRRKSEANGIPPAFQHLRARAVDAEAAARALREDNDRLRERVAVYAQVIHELRTELDRRTDNNTQRSPVRSLPTSIT</sequence>
<keyword evidence="4" id="KW-1185">Reference proteome</keyword>
<evidence type="ECO:0000256" key="2">
    <source>
        <dbReference type="SAM" id="MobiDB-lite"/>
    </source>
</evidence>
<dbReference type="RefSeq" id="WP_404746924.1">
    <property type="nucleotide sequence ID" value="NZ_JBJDQH010000007.1"/>
</dbReference>
<organism evidence="3 4">
    <name type="scientific">Streptomyces milbemycinicus</name>
    <dbReference type="NCBI Taxonomy" id="476552"/>
    <lineage>
        <taxon>Bacteria</taxon>
        <taxon>Bacillati</taxon>
        <taxon>Actinomycetota</taxon>
        <taxon>Actinomycetes</taxon>
        <taxon>Kitasatosporales</taxon>
        <taxon>Streptomycetaceae</taxon>
        <taxon>Streptomyces</taxon>
    </lineage>
</organism>